<evidence type="ECO:0000256" key="4">
    <source>
        <dbReference type="ARBA" id="ARBA00022692"/>
    </source>
</evidence>
<dbReference type="GO" id="GO:0005886">
    <property type="term" value="C:plasma membrane"/>
    <property type="evidence" value="ECO:0007669"/>
    <property type="project" value="UniProtKB-SubCell"/>
</dbReference>
<feature type="transmembrane region" description="Helical" evidence="8">
    <location>
        <begin position="307"/>
        <end position="331"/>
    </location>
</feature>
<evidence type="ECO:0000256" key="5">
    <source>
        <dbReference type="ARBA" id="ARBA00022989"/>
    </source>
</evidence>
<feature type="region of interest" description="Disordered" evidence="7">
    <location>
        <begin position="678"/>
        <end position="703"/>
    </location>
</feature>
<evidence type="ECO:0000256" key="8">
    <source>
        <dbReference type="SAM" id="Phobius"/>
    </source>
</evidence>
<feature type="transmembrane region" description="Helical" evidence="8">
    <location>
        <begin position="232"/>
        <end position="254"/>
    </location>
</feature>
<proteinExistence type="inferred from homology"/>
<dbReference type="InterPro" id="IPR004869">
    <property type="entry name" value="MMPL_dom"/>
</dbReference>
<feature type="transmembrane region" description="Helical" evidence="8">
    <location>
        <begin position="275"/>
        <end position="295"/>
    </location>
</feature>
<evidence type="ECO:0000313" key="10">
    <source>
        <dbReference type="EMBL" id="QSB17527.1"/>
    </source>
</evidence>
<accession>A0A895YI54</accession>
<dbReference type="EMBL" id="CP070499">
    <property type="protein sequence ID" value="QSB17527.1"/>
    <property type="molecule type" value="Genomic_DNA"/>
</dbReference>
<organism evidence="10 11">
    <name type="scientific">Natronosporangium hydrolyticum</name>
    <dbReference type="NCBI Taxonomy" id="2811111"/>
    <lineage>
        <taxon>Bacteria</taxon>
        <taxon>Bacillati</taxon>
        <taxon>Actinomycetota</taxon>
        <taxon>Actinomycetes</taxon>
        <taxon>Micromonosporales</taxon>
        <taxon>Micromonosporaceae</taxon>
        <taxon>Natronosporangium</taxon>
    </lineage>
</organism>
<keyword evidence="4 8" id="KW-0812">Transmembrane</keyword>
<evidence type="ECO:0000313" key="11">
    <source>
        <dbReference type="Proteomes" id="UP000662857"/>
    </source>
</evidence>
<feature type="transmembrane region" description="Helical" evidence="8">
    <location>
        <begin position="366"/>
        <end position="385"/>
    </location>
</feature>
<keyword evidence="11" id="KW-1185">Reference proteome</keyword>
<comment type="subcellular location">
    <subcellularLocation>
        <location evidence="1">Cell membrane</location>
        <topology evidence="1">Multi-pass membrane protein</topology>
    </subcellularLocation>
</comment>
<feature type="domain" description="Membrane transport protein MMPL" evidence="9">
    <location>
        <begin position="48"/>
        <end position="364"/>
    </location>
</feature>
<sequence length="703" mass="73788">MVARGLGWLRRPLVWAAVVTALWIIVGGPLGSYQGRLAEVQENDTAAFLPADAEATQVAELDEDRFAGDVLPAVVVFERDDGLTESDLAALTDLSERLGQLPQTDGEVSPPIPSDDGVAAQVVVPLADNDQVSDAVQEIRELVGASAPAEVTAYLTGPAGFATDLGSAFGDIDTLLLAVTAAVVAVILVIVYRSPILPLVVLLGAGLALGTASAAVYALARADLILLNGQSQGIMLILVFGAATDYALLMVARYREELRNHQDRVTAIRVAWRRAVGPILASGSTVILALLALLLSELNSNRGLGPVAAIGVTAALLVMLTYLPAILLVLGRVGFWPFQPRYGTAAAERRGAWEWLANLIGRRARLVWVLTLLVLAGFAAMAPQFKADGVPQTEFFLGEVEAVTGQEVLGQHFPAGAAAPTIVIANVDYVDQVVAAVQQVPGVAEVRPDAEDGDLARISVTLAEPADSEAAIATIDPLRDAVRGVDGAEALVGGQTAVDADTRVAAERDRAVIIPIALAIVFVIIAWLLRAVVVTALLLASVVLSFLATLGASALVFNHVFNFPGADPSVPLFAFIFLVALGVDYSIFLLTRVREEAGKVGTREGVRIGLSVTGRVITSAGVVLAATFSALSVIPILFLAQIAFIVALGVLVDTMVVRSLLIPGLCHDIGRKIWWPSRPDSGHDPHRKLATGPGPDDGSPRQQ</sequence>
<evidence type="ECO:0000256" key="1">
    <source>
        <dbReference type="ARBA" id="ARBA00004651"/>
    </source>
</evidence>
<evidence type="ECO:0000256" key="7">
    <source>
        <dbReference type="SAM" id="MobiDB-lite"/>
    </source>
</evidence>
<feature type="transmembrane region" description="Helical" evidence="8">
    <location>
        <begin position="632"/>
        <end position="652"/>
    </location>
</feature>
<dbReference type="PANTHER" id="PTHR33406:SF6">
    <property type="entry name" value="MEMBRANE PROTEIN YDGH-RELATED"/>
    <property type="match status" value="1"/>
</dbReference>
<protein>
    <submittedName>
        <fullName evidence="10">MMPL family transporter</fullName>
    </submittedName>
</protein>
<dbReference type="Pfam" id="PF03176">
    <property type="entry name" value="MMPL"/>
    <property type="match status" value="2"/>
</dbReference>
<dbReference type="InterPro" id="IPR050545">
    <property type="entry name" value="Mycobact_MmpL"/>
</dbReference>
<keyword evidence="6 8" id="KW-0472">Membrane</keyword>
<dbReference type="AlphaFoldDB" id="A0A895YI54"/>
<feature type="transmembrane region" description="Helical" evidence="8">
    <location>
        <begin position="511"/>
        <end position="529"/>
    </location>
</feature>
<evidence type="ECO:0000256" key="3">
    <source>
        <dbReference type="ARBA" id="ARBA00022475"/>
    </source>
</evidence>
<feature type="transmembrane region" description="Helical" evidence="8">
    <location>
        <begin position="536"/>
        <end position="560"/>
    </location>
</feature>
<keyword evidence="5 8" id="KW-1133">Transmembrane helix</keyword>
<dbReference type="KEGG" id="nhy:JQS43_23355"/>
<dbReference type="SUPFAM" id="SSF82866">
    <property type="entry name" value="Multidrug efflux transporter AcrB transmembrane domain"/>
    <property type="match status" value="2"/>
</dbReference>
<gene>
    <name evidence="10" type="ORF">JQS43_23355</name>
</gene>
<feature type="transmembrane region" description="Helical" evidence="8">
    <location>
        <begin position="572"/>
        <end position="593"/>
    </location>
</feature>
<reference evidence="10" key="1">
    <citation type="submission" date="2021-02" db="EMBL/GenBank/DDBJ databases">
        <title>Natrosporangium hydrolyticum gen. nov., sp. nov, a haloalkaliphilic actinobacterium from a soda solonchak soil.</title>
        <authorList>
            <person name="Sorokin D.Y."/>
            <person name="Khijniak T.V."/>
            <person name="Zakharycheva A.P."/>
            <person name="Boueva O.V."/>
            <person name="Ariskina E.V."/>
            <person name="Hahnke R.L."/>
            <person name="Bunk B."/>
            <person name="Sproer C."/>
            <person name="Schumann P."/>
            <person name="Evtushenko L.I."/>
            <person name="Kublanov I.V."/>
        </authorList>
    </citation>
    <scope>NUCLEOTIDE SEQUENCE</scope>
    <source>
        <strain evidence="10">DSM 106523</strain>
    </source>
</reference>
<evidence type="ECO:0000256" key="2">
    <source>
        <dbReference type="ARBA" id="ARBA00010157"/>
    </source>
</evidence>
<comment type="similarity">
    <text evidence="2">Belongs to the resistance-nodulation-cell division (RND) (TC 2.A.6) family. MmpL subfamily.</text>
</comment>
<evidence type="ECO:0000256" key="6">
    <source>
        <dbReference type="ARBA" id="ARBA00023136"/>
    </source>
</evidence>
<keyword evidence="3" id="KW-1003">Cell membrane</keyword>
<feature type="transmembrane region" description="Helical" evidence="8">
    <location>
        <begin position="12"/>
        <end position="30"/>
    </location>
</feature>
<dbReference type="Proteomes" id="UP000662857">
    <property type="component" value="Chromosome"/>
</dbReference>
<name>A0A895YI54_9ACTN</name>
<feature type="transmembrane region" description="Helical" evidence="8">
    <location>
        <begin position="199"/>
        <end position="220"/>
    </location>
</feature>
<feature type="transmembrane region" description="Helical" evidence="8">
    <location>
        <begin position="605"/>
        <end position="626"/>
    </location>
</feature>
<dbReference type="Gene3D" id="1.20.1640.10">
    <property type="entry name" value="Multidrug efflux transporter AcrB transmembrane domain"/>
    <property type="match status" value="2"/>
</dbReference>
<feature type="transmembrane region" description="Helical" evidence="8">
    <location>
        <begin position="174"/>
        <end position="192"/>
    </location>
</feature>
<evidence type="ECO:0000259" key="9">
    <source>
        <dbReference type="Pfam" id="PF03176"/>
    </source>
</evidence>
<dbReference type="PANTHER" id="PTHR33406">
    <property type="entry name" value="MEMBRANE PROTEIN MJ1562-RELATED"/>
    <property type="match status" value="1"/>
</dbReference>
<feature type="domain" description="Membrane transport protein MMPL" evidence="9">
    <location>
        <begin position="431"/>
        <end position="678"/>
    </location>
</feature>